<feature type="region of interest" description="Disordered" evidence="9">
    <location>
        <begin position="68"/>
        <end position="111"/>
    </location>
</feature>
<evidence type="ECO:0000256" key="9">
    <source>
        <dbReference type="SAM" id="MobiDB-lite"/>
    </source>
</evidence>
<dbReference type="InterPro" id="IPR039999">
    <property type="entry name" value="LYAR"/>
</dbReference>
<dbReference type="STRING" id="685588.A0A067SIK7"/>
<dbReference type="GO" id="GO:0006364">
    <property type="term" value="P:rRNA processing"/>
    <property type="evidence" value="ECO:0007669"/>
    <property type="project" value="TreeGrafter"/>
</dbReference>
<protein>
    <recommendedName>
        <fullName evidence="10">C2H2-type domain-containing protein</fullName>
    </recommendedName>
</protein>
<feature type="compositionally biased region" description="Polar residues" evidence="9">
    <location>
        <begin position="93"/>
        <end position="109"/>
    </location>
</feature>
<evidence type="ECO:0000313" key="11">
    <source>
        <dbReference type="EMBL" id="KDR67539.1"/>
    </source>
</evidence>
<evidence type="ECO:0000256" key="1">
    <source>
        <dbReference type="ARBA" id="ARBA00004123"/>
    </source>
</evidence>
<dbReference type="GO" id="GO:0008270">
    <property type="term" value="F:zinc ion binding"/>
    <property type="evidence" value="ECO:0007669"/>
    <property type="project" value="UniProtKB-KW"/>
</dbReference>
<accession>A0A067SIK7</accession>
<evidence type="ECO:0000256" key="3">
    <source>
        <dbReference type="ARBA" id="ARBA00022737"/>
    </source>
</evidence>
<evidence type="ECO:0000256" key="7">
    <source>
        <dbReference type="ARBA" id="ARBA00061084"/>
    </source>
</evidence>
<gene>
    <name evidence="11" type="ORF">GALMADRAFT_258195</name>
</gene>
<comment type="similarity">
    <text evidence="7">Belongs to the UPF0743 family.</text>
</comment>
<comment type="subcellular location">
    <subcellularLocation>
        <location evidence="1">Nucleus</location>
    </subcellularLocation>
</comment>
<sequence>MVSFQCHACGDVVKKPKLDQHRTRCHSGYDCIDCSKTFNSPAEYKGHTSCISEAEKYQKSLYKGPKTGAAAAAAPKNNGTPKAEDQPQPVASVRQSNAQWNPAPSTYANGNNGYQGGGGYGGGWGVWGQRSKVTGANDTPLGTSTRPSPVAQTPPAPVTQASSKNNGAAVNGHQKSVKGKAAAGDESSITANKKTKGSKEKEKATPIVEPVLDPSPGPSTEEVKRKSKKDKKDKDSEKKKKSKEEGVGDGDVEMAAPEGEDETEKKKKKKEKKAKEEAVVVEASEEGGKAEKKKKKKKDTSVADDSSSPAQEEVEVNKKEKKRKRSEEEAVNGADSTGGEEKKKKKEKEGEPSVDAMDVDVDSTPAVDSTKKKEKKHKKEKKGKHIEPMPSAISVS</sequence>
<feature type="compositionally biased region" description="Acidic residues" evidence="9">
    <location>
        <begin position="247"/>
        <end position="262"/>
    </location>
</feature>
<dbReference type="Gene3D" id="3.30.1490.490">
    <property type="match status" value="1"/>
</dbReference>
<feature type="compositionally biased region" description="Basic and acidic residues" evidence="9">
    <location>
        <begin position="339"/>
        <end position="351"/>
    </location>
</feature>
<dbReference type="PROSITE" id="PS50157">
    <property type="entry name" value="ZINC_FINGER_C2H2_2"/>
    <property type="match status" value="1"/>
</dbReference>
<feature type="compositionally biased region" description="Low complexity" evidence="9">
    <location>
        <begin position="68"/>
        <end position="81"/>
    </location>
</feature>
<dbReference type="FunFam" id="3.30.1490.490:FF:000001">
    <property type="entry name" value="cell growth-regulating nucleolar protein-like"/>
    <property type="match status" value="1"/>
</dbReference>
<feature type="compositionally biased region" description="Polar residues" evidence="9">
    <location>
        <begin position="131"/>
        <end position="151"/>
    </location>
</feature>
<dbReference type="GO" id="GO:0005730">
    <property type="term" value="C:nucleolus"/>
    <property type="evidence" value="ECO:0007669"/>
    <property type="project" value="TreeGrafter"/>
</dbReference>
<feature type="region of interest" description="Disordered" evidence="9">
    <location>
        <begin position="131"/>
        <end position="396"/>
    </location>
</feature>
<feature type="compositionally biased region" description="Basic and acidic residues" evidence="9">
    <location>
        <begin position="230"/>
        <end position="246"/>
    </location>
</feature>
<dbReference type="PROSITE" id="PS51804">
    <property type="entry name" value="ZF_C2HC_LYAR"/>
    <property type="match status" value="1"/>
</dbReference>
<dbReference type="Pfam" id="PF08790">
    <property type="entry name" value="zf-LYAR"/>
    <property type="match status" value="1"/>
</dbReference>
<feature type="domain" description="C2H2-type" evidence="10">
    <location>
        <begin position="29"/>
        <end position="57"/>
    </location>
</feature>
<dbReference type="AlphaFoldDB" id="A0A067SIK7"/>
<dbReference type="OrthoDB" id="21474at2759"/>
<dbReference type="EMBL" id="KL142414">
    <property type="protein sequence ID" value="KDR67539.1"/>
    <property type="molecule type" value="Genomic_DNA"/>
</dbReference>
<evidence type="ECO:0000256" key="4">
    <source>
        <dbReference type="ARBA" id="ARBA00022771"/>
    </source>
</evidence>
<evidence type="ECO:0000256" key="5">
    <source>
        <dbReference type="ARBA" id="ARBA00022833"/>
    </source>
</evidence>
<keyword evidence="5" id="KW-0862">Zinc</keyword>
<evidence type="ECO:0000256" key="2">
    <source>
        <dbReference type="ARBA" id="ARBA00022723"/>
    </source>
</evidence>
<feature type="compositionally biased region" description="Polar residues" evidence="9">
    <location>
        <begin position="159"/>
        <end position="168"/>
    </location>
</feature>
<evidence type="ECO:0000256" key="6">
    <source>
        <dbReference type="ARBA" id="ARBA00023242"/>
    </source>
</evidence>
<evidence type="ECO:0000256" key="8">
    <source>
        <dbReference type="PROSITE-ProRule" id="PRU01145"/>
    </source>
</evidence>
<proteinExistence type="inferred from homology"/>
<keyword evidence="2" id="KW-0479">Metal-binding</keyword>
<feature type="compositionally biased region" description="Basic residues" evidence="9">
    <location>
        <begin position="372"/>
        <end position="384"/>
    </location>
</feature>
<keyword evidence="4 8" id="KW-0863">Zinc-finger</keyword>
<evidence type="ECO:0000259" key="10">
    <source>
        <dbReference type="PROSITE" id="PS50157"/>
    </source>
</evidence>
<dbReference type="GO" id="GO:0000122">
    <property type="term" value="P:negative regulation of transcription by RNA polymerase II"/>
    <property type="evidence" value="ECO:0007669"/>
    <property type="project" value="TreeGrafter"/>
</dbReference>
<dbReference type="PANTHER" id="PTHR13100">
    <property type="entry name" value="CELL GROWTH-REGULATING NUCLEOLAR PROTEIN LYAR"/>
    <property type="match status" value="1"/>
</dbReference>
<keyword evidence="3" id="KW-0677">Repeat</keyword>
<name>A0A067SIK7_GALM3</name>
<evidence type="ECO:0000313" key="12">
    <source>
        <dbReference type="Proteomes" id="UP000027222"/>
    </source>
</evidence>
<organism evidence="11 12">
    <name type="scientific">Galerina marginata (strain CBS 339.88)</name>
    <dbReference type="NCBI Taxonomy" id="685588"/>
    <lineage>
        <taxon>Eukaryota</taxon>
        <taxon>Fungi</taxon>
        <taxon>Dikarya</taxon>
        <taxon>Basidiomycota</taxon>
        <taxon>Agaricomycotina</taxon>
        <taxon>Agaricomycetes</taxon>
        <taxon>Agaricomycetidae</taxon>
        <taxon>Agaricales</taxon>
        <taxon>Agaricineae</taxon>
        <taxon>Strophariaceae</taxon>
        <taxon>Galerina</taxon>
    </lineage>
</organism>
<keyword evidence="6" id="KW-0539">Nucleus</keyword>
<dbReference type="Proteomes" id="UP000027222">
    <property type="component" value="Unassembled WGS sequence"/>
</dbReference>
<dbReference type="HOGENOM" id="CLU_047442_0_0_1"/>
<dbReference type="SUPFAM" id="SSF57667">
    <property type="entry name" value="beta-beta-alpha zinc fingers"/>
    <property type="match status" value="2"/>
</dbReference>
<keyword evidence="12" id="KW-1185">Reference proteome</keyword>
<dbReference type="PANTHER" id="PTHR13100:SF10">
    <property type="entry name" value="CELL GROWTH-REGULATING NUCLEOLAR PROTEIN"/>
    <property type="match status" value="1"/>
</dbReference>
<dbReference type="InterPro" id="IPR036236">
    <property type="entry name" value="Znf_C2H2_sf"/>
</dbReference>
<dbReference type="InterPro" id="IPR013087">
    <property type="entry name" value="Znf_C2H2_type"/>
</dbReference>
<dbReference type="InterPro" id="IPR014898">
    <property type="entry name" value="Znf_C2H2_LYAR"/>
</dbReference>
<reference evidence="12" key="1">
    <citation type="journal article" date="2014" name="Proc. Natl. Acad. Sci. U.S.A.">
        <title>Extensive sampling of basidiomycete genomes demonstrates inadequacy of the white-rot/brown-rot paradigm for wood decay fungi.</title>
        <authorList>
            <person name="Riley R."/>
            <person name="Salamov A.A."/>
            <person name="Brown D.W."/>
            <person name="Nagy L.G."/>
            <person name="Floudas D."/>
            <person name="Held B.W."/>
            <person name="Levasseur A."/>
            <person name="Lombard V."/>
            <person name="Morin E."/>
            <person name="Otillar R."/>
            <person name="Lindquist E.A."/>
            <person name="Sun H."/>
            <person name="LaButti K.M."/>
            <person name="Schmutz J."/>
            <person name="Jabbour D."/>
            <person name="Luo H."/>
            <person name="Baker S.E."/>
            <person name="Pisabarro A.G."/>
            <person name="Walton J.D."/>
            <person name="Blanchette R.A."/>
            <person name="Henrissat B."/>
            <person name="Martin F."/>
            <person name="Cullen D."/>
            <person name="Hibbett D.S."/>
            <person name="Grigoriev I.V."/>
        </authorList>
    </citation>
    <scope>NUCLEOTIDE SEQUENCE [LARGE SCALE GENOMIC DNA]</scope>
    <source>
        <strain evidence="12">CBS 339.88</strain>
    </source>
</reference>
<dbReference type="GO" id="GO:0003677">
    <property type="term" value="F:DNA binding"/>
    <property type="evidence" value="ECO:0007669"/>
    <property type="project" value="InterPro"/>
</dbReference>